<proteinExistence type="predicted"/>
<reference evidence="1 2" key="1">
    <citation type="journal article" date="2015" name="Nature">
        <title>rRNA introns, odd ribosomes, and small enigmatic genomes across a large radiation of phyla.</title>
        <authorList>
            <person name="Brown C.T."/>
            <person name="Hug L.A."/>
            <person name="Thomas B.C."/>
            <person name="Sharon I."/>
            <person name="Castelle C.J."/>
            <person name="Singh A."/>
            <person name="Wilkins M.J."/>
            <person name="Williams K.H."/>
            <person name="Banfield J.F."/>
        </authorList>
    </citation>
    <scope>NUCLEOTIDE SEQUENCE [LARGE SCALE GENOMIC DNA]</scope>
</reference>
<dbReference type="AlphaFoldDB" id="A0A0G0WHW8"/>
<name>A0A0G0WHW8_9BACT</name>
<sequence>MIFFSFPHVPRELYRERISFRDYVIFDEKPEVIEKWTAQIQEILDAIDKHNLQDLEKLTERHDRRSYAVEVCETLKEEGLDEEDKTLLAIGLWIQREQDKWSNRRIIAKTIIGGTHGLSSFLRNKGKSTCLDLSVLTKRMAENFHIAGDVEFSQLDGRVPHGYFRSNSGKIVDIWLGWKRGGLFQNEKKFEEKEEMSKHLCGK</sequence>
<organism evidence="1 2">
    <name type="scientific">Candidatus Magasanikbacteria bacterium GW2011_GWA2_41_55</name>
    <dbReference type="NCBI Taxonomy" id="1619038"/>
    <lineage>
        <taxon>Bacteria</taxon>
        <taxon>Candidatus Magasanikiibacteriota</taxon>
    </lineage>
</organism>
<dbReference type="Proteomes" id="UP000034299">
    <property type="component" value="Unassembled WGS sequence"/>
</dbReference>
<dbReference type="EMBL" id="LCBP01000032">
    <property type="protein sequence ID" value="KKS12539.1"/>
    <property type="molecule type" value="Genomic_DNA"/>
</dbReference>
<evidence type="ECO:0000313" key="1">
    <source>
        <dbReference type="EMBL" id="KKS12539.1"/>
    </source>
</evidence>
<comment type="caution">
    <text evidence="1">The sequence shown here is derived from an EMBL/GenBank/DDBJ whole genome shotgun (WGS) entry which is preliminary data.</text>
</comment>
<gene>
    <name evidence="1" type="ORF">UU69_C0032G0003</name>
</gene>
<evidence type="ECO:0000313" key="2">
    <source>
        <dbReference type="Proteomes" id="UP000034299"/>
    </source>
</evidence>
<accession>A0A0G0WHW8</accession>
<protein>
    <submittedName>
        <fullName evidence="1">Uncharacterized protein</fullName>
    </submittedName>
</protein>